<protein>
    <submittedName>
        <fullName evidence="3">Uncharacterized protein LOC108557042</fullName>
    </submittedName>
</protein>
<dbReference type="RefSeq" id="XP_017768906.1">
    <property type="nucleotide sequence ID" value="XM_017913417.1"/>
</dbReference>
<evidence type="ECO:0000259" key="1">
    <source>
        <dbReference type="Pfam" id="PF12937"/>
    </source>
</evidence>
<dbReference type="Proteomes" id="UP000695000">
    <property type="component" value="Unplaced"/>
</dbReference>
<proteinExistence type="predicted"/>
<gene>
    <name evidence="3" type="primary">LOC108557042</name>
</gene>
<accession>A0ABM1M2V6</accession>
<feature type="domain" description="F-box" evidence="1">
    <location>
        <begin position="179"/>
        <end position="209"/>
    </location>
</feature>
<name>A0ABM1M2V6_NICVS</name>
<dbReference type="InterPro" id="IPR001810">
    <property type="entry name" value="F-box_dom"/>
</dbReference>
<dbReference type="Pfam" id="PF12937">
    <property type="entry name" value="F-box-like"/>
    <property type="match status" value="1"/>
</dbReference>
<dbReference type="GeneID" id="108557042"/>
<organism evidence="2 3">
    <name type="scientific">Nicrophorus vespilloides</name>
    <name type="common">Boreal carrion beetle</name>
    <dbReference type="NCBI Taxonomy" id="110193"/>
    <lineage>
        <taxon>Eukaryota</taxon>
        <taxon>Metazoa</taxon>
        <taxon>Ecdysozoa</taxon>
        <taxon>Arthropoda</taxon>
        <taxon>Hexapoda</taxon>
        <taxon>Insecta</taxon>
        <taxon>Pterygota</taxon>
        <taxon>Neoptera</taxon>
        <taxon>Endopterygota</taxon>
        <taxon>Coleoptera</taxon>
        <taxon>Polyphaga</taxon>
        <taxon>Staphyliniformia</taxon>
        <taxon>Silphidae</taxon>
        <taxon>Nicrophorinae</taxon>
        <taxon>Nicrophorus</taxon>
    </lineage>
</organism>
<keyword evidence="2" id="KW-1185">Reference proteome</keyword>
<evidence type="ECO:0000313" key="3">
    <source>
        <dbReference type="RefSeq" id="XP_017768906.1"/>
    </source>
</evidence>
<reference evidence="3" key="1">
    <citation type="submission" date="2025-08" db="UniProtKB">
        <authorList>
            <consortium name="RefSeq"/>
        </authorList>
    </citation>
    <scope>IDENTIFICATION</scope>
    <source>
        <tissue evidence="3">Whole Larva</tissue>
    </source>
</reference>
<sequence>MDKTLELSEDSGFVSSLSYTSTSTPAECNQTSRKRRFSIITERKQAITNIASSTLNESAISRSFELCNISSFTPSYYVERSPEPPTTPIKSDVFYESHSKTQKTPPKHHYPSLQKLGSPESNKILYKDIKPNCIQKVLDAKVKRSSPAKKRLFSDARRKLSPLKLDPVVYFTVKRRYLDVLPKVYSYLSDADLYNCSRVSQQWKTSIKDIACAQSRLTKYSLKISINKENLIKRISLPMPTTKVIKKCDLQLNKCVRCNEASIVDRNIYQCQNTMCGYIYCNLCNSGSITGPEDFVDKCQMSKLQIERRARQKSEPESPKPFSFLYDSSASVATTCDSSSGYSTDMETFSPKKSRHSSGGVLSNYNRDLPEMKVKVNSSRRHSNYIPVIPLTPTKRPEIVEPSSPPKIINIACSSKSRKNLKRLLR</sequence>
<evidence type="ECO:0000313" key="2">
    <source>
        <dbReference type="Proteomes" id="UP000695000"/>
    </source>
</evidence>